<gene>
    <name evidence="5" type="ORF">FF100_08785</name>
</gene>
<keyword evidence="3" id="KW-0028">Amino-acid biosynthesis</keyword>
<dbReference type="GO" id="GO:0004764">
    <property type="term" value="F:shikimate 3-dehydrogenase (NADP+) activity"/>
    <property type="evidence" value="ECO:0007669"/>
    <property type="project" value="InterPro"/>
</dbReference>
<dbReference type="Gene3D" id="3.40.50.720">
    <property type="entry name" value="NAD(P)-binding Rossmann-like Domain"/>
    <property type="match status" value="1"/>
</dbReference>
<evidence type="ECO:0000256" key="3">
    <source>
        <dbReference type="ARBA" id="ARBA00023141"/>
    </source>
</evidence>
<feature type="domain" description="Shikimate dehydrogenase substrate binding N-terminal" evidence="4">
    <location>
        <begin position="13"/>
        <end position="96"/>
    </location>
</feature>
<dbReference type="InterPro" id="IPR046346">
    <property type="entry name" value="Aminoacid_DH-like_N_sf"/>
</dbReference>
<dbReference type="GO" id="GO:0009423">
    <property type="term" value="P:chorismate biosynthetic process"/>
    <property type="evidence" value="ECO:0007669"/>
    <property type="project" value="TreeGrafter"/>
</dbReference>
<reference evidence="5 6" key="1">
    <citation type="submission" date="2019-06" db="EMBL/GenBank/DDBJ databases">
        <title>Genome of Methylobacterium sp. 17Sr1-39.</title>
        <authorList>
            <person name="Seo T."/>
        </authorList>
    </citation>
    <scope>NUCLEOTIDE SEQUENCE [LARGE SCALE GENOMIC DNA]</scope>
    <source>
        <strain evidence="5 6">17Sr1-39</strain>
    </source>
</reference>
<dbReference type="RefSeq" id="WP_139035189.1">
    <property type="nucleotide sequence ID" value="NZ_VDDA01000003.1"/>
</dbReference>
<name>A0A5C4LK97_9HYPH</name>
<dbReference type="Pfam" id="PF08501">
    <property type="entry name" value="Shikimate_dh_N"/>
    <property type="match status" value="1"/>
</dbReference>
<dbReference type="CDD" id="cd01065">
    <property type="entry name" value="NAD_bind_Shikimate_DH"/>
    <property type="match status" value="1"/>
</dbReference>
<accession>A0A5C4LK97</accession>
<evidence type="ECO:0000256" key="1">
    <source>
        <dbReference type="ARBA" id="ARBA00004871"/>
    </source>
</evidence>
<dbReference type="SUPFAM" id="SSF53223">
    <property type="entry name" value="Aminoacid dehydrogenase-like, N-terminal domain"/>
    <property type="match status" value="1"/>
</dbReference>
<comment type="pathway">
    <text evidence="1">Metabolic intermediate biosynthesis; chorismate biosynthesis; chorismate from D-erythrose 4-phosphate and phosphoenolpyruvate: step 4/7.</text>
</comment>
<dbReference type="InterPro" id="IPR036291">
    <property type="entry name" value="NAD(P)-bd_dom_sf"/>
</dbReference>
<protein>
    <submittedName>
        <fullName evidence="5">Shikimate dehydrogenase</fullName>
    </submittedName>
</protein>
<dbReference type="Gene3D" id="3.40.50.10860">
    <property type="entry name" value="Leucine Dehydrogenase, chain A, domain 1"/>
    <property type="match status" value="1"/>
</dbReference>
<dbReference type="InterPro" id="IPR013708">
    <property type="entry name" value="Shikimate_DH-bd_N"/>
</dbReference>
<evidence type="ECO:0000313" key="5">
    <source>
        <dbReference type="EMBL" id="TNC14260.1"/>
    </source>
</evidence>
<keyword evidence="6" id="KW-1185">Reference proteome</keyword>
<dbReference type="GO" id="GO:0050661">
    <property type="term" value="F:NADP binding"/>
    <property type="evidence" value="ECO:0007669"/>
    <property type="project" value="TreeGrafter"/>
</dbReference>
<keyword evidence="2" id="KW-0560">Oxidoreductase</keyword>
<dbReference type="GO" id="GO:0019632">
    <property type="term" value="P:shikimate metabolic process"/>
    <property type="evidence" value="ECO:0007669"/>
    <property type="project" value="TreeGrafter"/>
</dbReference>
<dbReference type="OrthoDB" id="7873617at2"/>
<dbReference type="GO" id="GO:0005829">
    <property type="term" value="C:cytosol"/>
    <property type="evidence" value="ECO:0007669"/>
    <property type="project" value="TreeGrafter"/>
</dbReference>
<evidence type="ECO:0000259" key="4">
    <source>
        <dbReference type="Pfam" id="PF08501"/>
    </source>
</evidence>
<dbReference type="Proteomes" id="UP000305267">
    <property type="component" value="Unassembled WGS sequence"/>
</dbReference>
<organism evidence="5 6">
    <name type="scientific">Methylobacterium terricola</name>
    <dbReference type="NCBI Taxonomy" id="2583531"/>
    <lineage>
        <taxon>Bacteria</taxon>
        <taxon>Pseudomonadati</taxon>
        <taxon>Pseudomonadota</taxon>
        <taxon>Alphaproteobacteria</taxon>
        <taxon>Hyphomicrobiales</taxon>
        <taxon>Methylobacteriaceae</taxon>
        <taxon>Methylobacterium</taxon>
    </lineage>
</organism>
<sequence>MPEITGRTRVFAILADPIAQVKTPQGLNRIMAERGVDGVMVPLHVAAADLATVLAGLRAVRSFGGAIVTVPHKTAIVPLLDAVSDAARLVGAVNAVRREPDGRLVGEILDGAGFVAGLRAAGHDPRGRSAYLAGAGGAANAIAFALAEAGVARLTVHNRTAARVEDLFARLRRLVPGLLLASGSPDPAGHDLVVNATSLGLRPEDPLPLDAARLEPGQLVAEIIMQPAETALLEHAAARGCRIHPGLPMLEGQLALMADFLRMRP</sequence>
<proteinExistence type="predicted"/>
<dbReference type="SUPFAM" id="SSF51735">
    <property type="entry name" value="NAD(P)-binding Rossmann-fold domains"/>
    <property type="match status" value="1"/>
</dbReference>
<dbReference type="InterPro" id="IPR022893">
    <property type="entry name" value="Shikimate_DH_fam"/>
</dbReference>
<dbReference type="PANTHER" id="PTHR21089">
    <property type="entry name" value="SHIKIMATE DEHYDROGENASE"/>
    <property type="match status" value="1"/>
</dbReference>
<evidence type="ECO:0000313" key="6">
    <source>
        <dbReference type="Proteomes" id="UP000305267"/>
    </source>
</evidence>
<dbReference type="PANTHER" id="PTHR21089:SF1">
    <property type="entry name" value="BIFUNCTIONAL 3-DEHYDROQUINATE DEHYDRATASE_SHIKIMATE DEHYDROGENASE, CHLOROPLASTIC"/>
    <property type="match status" value="1"/>
</dbReference>
<dbReference type="EMBL" id="VDDA01000003">
    <property type="protein sequence ID" value="TNC14260.1"/>
    <property type="molecule type" value="Genomic_DNA"/>
</dbReference>
<dbReference type="GO" id="GO:0009073">
    <property type="term" value="P:aromatic amino acid family biosynthetic process"/>
    <property type="evidence" value="ECO:0007669"/>
    <property type="project" value="UniProtKB-KW"/>
</dbReference>
<dbReference type="AlphaFoldDB" id="A0A5C4LK97"/>
<keyword evidence="3" id="KW-0057">Aromatic amino acid biosynthesis</keyword>
<comment type="caution">
    <text evidence="5">The sequence shown here is derived from an EMBL/GenBank/DDBJ whole genome shotgun (WGS) entry which is preliminary data.</text>
</comment>
<evidence type="ECO:0000256" key="2">
    <source>
        <dbReference type="ARBA" id="ARBA00023002"/>
    </source>
</evidence>